<keyword evidence="1" id="KW-0472">Membrane</keyword>
<keyword evidence="3" id="KW-1185">Reference proteome</keyword>
<dbReference type="AlphaFoldDB" id="A0AAV8UBS7"/>
<dbReference type="Proteomes" id="UP001159364">
    <property type="component" value="Linkage Group LG08"/>
</dbReference>
<name>A0AAV8UBS7_9ROSI</name>
<keyword evidence="1" id="KW-0812">Transmembrane</keyword>
<evidence type="ECO:0000256" key="1">
    <source>
        <dbReference type="SAM" id="Phobius"/>
    </source>
</evidence>
<proteinExistence type="predicted"/>
<sequence>MSAIPQSEAYHDFVNQREFLGIANTLNVISNFPFFIVGVIGFTHLYHRNYFKLRVSLLKTWKICWTKIKGNEIKGESYTCIYSSVPIVESS</sequence>
<dbReference type="PANTHER" id="PTHR34368:SF1">
    <property type="entry name" value="OS01G0962200 PROTEIN"/>
    <property type="match status" value="1"/>
</dbReference>
<feature type="transmembrane region" description="Helical" evidence="1">
    <location>
        <begin position="28"/>
        <end position="46"/>
    </location>
</feature>
<protein>
    <submittedName>
        <fullName evidence="2">Uncharacterized protein</fullName>
    </submittedName>
</protein>
<evidence type="ECO:0000313" key="2">
    <source>
        <dbReference type="EMBL" id="KAJ8898702.1"/>
    </source>
</evidence>
<reference evidence="2 3" key="1">
    <citation type="submission" date="2021-09" db="EMBL/GenBank/DDBJ databases">
        <title>Genomic insights and catalytic innovation underlie evolution of tropane alkaloids biosynthesis.</title>
        <authorList>
            <person name="Wang Y.-J."/>
            <person name="Tian T."/>
            <person name="Huang J.-P."/>
            <person name="Huang S.-X."/>
        </authorList>
    </citation>
    <scope>NUCLEOTIDE SEQUENCE [LARGE SCALE GENOMIC DNA]</scope>
    <source>
        <strain evidence="2">KIB-2018</strain>
        <tissue evidence="2">Leaf</tissue>
    </source>
</reference>
<gene>
    <name evidence="2" type="ORF">K2173_004736</name>
</gene>
<organism evidence="2 3">
    <name type="scientific">Erythroxylum novogranatense</name>
    <dbReference type="NCBI Taxonomy" id="1862640"/>
    <lineage>
        <taxon>Eukaryota</taxon>
        <taxon>Viridiplantae</taxon>
        <taxon>Streptophyta</taxon>
        <taxon>Embryophyta</taxon>
        <taxon>Tracheophyta</taxon>
        <taxon>Spermatophyta</taxon>
        <taxon>Magnoliopsida</taxon>
        <taxon>eudicotyledons</taxon>
        <taxon>Gunneridae</taxon>
        <taxon>Pentapetalae</taxon>
        <taxon>rosids</taxon>
        <taxon>fabids</taxon>
        <taxon>Malpighiales</taxon>
        <taxon>Erythroxylaceae</taxon>
        <taxon>Erythroxylum</taxon>
    </lineage>
</organism>
<keyword evidence="1" id="KW-1133">Transmembrane helix</keyword>
<dbReference type="PANTHER" id="PTHR34368">
    <property type="entry name" value="OS01G0962200 PROTEIN"/>
    <property type="match status" value="1"/>
</dbReference>
<evidence type="ECO:0000313" key="3">
    <source>
        <dbReference type="Proteomes" id="UP001159364"/>
    </source>
</evidence>
<dbReference type="EMBL" id="JAIWQS010000008">
    <property type="protein sequence ID" value="KAJ8898702.1"/>
    <property type="molecule type" value="Genomic_DNA"/>
</dbReference>
<comment type="caution">
    <text evidence="2">The sequence shown here is derived from an EMBL/GenBank/DDBJ whole genome shotgun (WGS) entry which is preliminary data.</text>
</comment>
<accession>A0AAV8UBS7</accession>